<dbReference type="OrthoDB" id="9805307at2"/>
<keyword evidence="2" id="KW-0479">Metal-binding</keyword>
<dbReference type="KEGG" id="bha:BH1071"/>
<evidence type="ECO:0000313" key="4">
    <source>
        <dbReference type="EMBL" id="BAB04790.1"/>
    </source>
</evidence>
<dbReference type="GO" id="GO:0046872">
    <property type="term" value="F:metal ion binding"/>
    <property type="evidence" value="ECO:0007669"/>
    <property type="project" value="UniProtKB-KW"/>
</dbReference>
<dbReference type="AlphaFoldDB" id="Q9KDZ0"/>
<evidence type="ECO:0000256" key="1">
    <source>
        <dbReference type="ARBA" id="ARBA00010211"/>
    </source>
</evidence>
<reference evidence="4 5" key="1">
    <citation type="journal article" date="2000" name="Nucleic Acids Res.">
        <title>Complete genome sequence of the alkaliphilic bacterium Bacillus halodurans and genomic sequence comparison with Bacillus subtilis.</title>
        <authorList>
            <person name="Takami H."/>
            <person name="Nakasone K."/>
            <person name="Takaki Y."/>
            <person name="Maeno G."/>
            <person name="Sasaki R."/>
            <person name="Masui N."/>
            <person name="Fuji F."/>
            <person name="Hirama C."/>
            <person name="Nakamura Y."/>
            <person name="Ogasawara N."/>
            <person name="Kuhara S."/>
            <person name="Horikoshi K."/>
        </authorList>
    </citation>
    <scope>NUCLEOTIDE SEQUENCE [LARGE SCALE GENOMIC DNA]</scope>
    <source>
        <strain evidence="5">ATCC BAA-125 / DSM 18197 / FERM 7344 / JCM 9153 / C-125</strain>
    </source>
</reference>
<protein>
    <submittedName>
        <fullName evidence="4">BH1071 protein</fullName>
    </submittedName>
</protein>
<dbReference type="InterPro" id="IPR011234">
    <property type="entry name" value="Fumarylacetoacetase-like_C"/>
</dbReference>
<gene>
    <name evidence="4" type="ordered locus">BH1071</name>
</gene>
<dbReference type="HOGENOM" id="CLU_028458_5_2_9"/>
<proteinExistence type="inferred from homology"/>
<dbReference type="eggNOG" id="COG0179">
    <property type="taxonomic scope" value="Bacteria"/>
</dbReference>
<dbReference type="PANTHER" id="PTHR11820:SF7">
    <property type="entry name" value="ACYLPYRUVASE FAHD1, MITOCHONDRIAL"/>
    <property type="match status" value="1"/>
</dbReference>
<evidence type="ECO:0000259" key="3">
    <source>
        <dbReference type="Pfam" id="PF01557"/>
    </source>
</evidence>
<dbReference type="STRING" id="272558.gene:10726965"/>
<evidence type="ECO:0000256" key="2">
    <source>
        <dbReference type="ARBA" id="ARBA00022723"/>
    </source>
</evidence>
<dbReference type="PANTHER" id="PTHR11820">
    <property type="entry name" value="ACYLPYRUVASE"/>
    <property type="match status" value="1"/>
</dbReference>
<keyword evidence="5" id="KW-1185">Reference proteome</keyword>
<organism evidence="4 5">
    <name type="scientific">Halalkalibacterium halodurans (strain ATCC BAA-125 / DSM 18197 / FERM 7344 / JCM 9153 / C-125)</name>
    <name type="common">Bacillus halodurans</name>
    <dbReference type="NCBI Taxonomy" id="272558"/>
    <lineage>
        <taxon>Bacteria</taxon>
        <taxon>Bacillati</taxon>
        <taxon>Bacillota</taxon>
        <taxon>Bacilli</taxon>
        <taxon>Bacillales</taxon>
        <taxon>Bacillaceae</taxon>
        <taxon>Halalkalibacterium (ex Joshi et al. 2022)</taxon>
    </lineage>
</organism>
<dbReference type="Pfam" id="PF01557">
    <property type="entry name" value="FAA_hydrolase"/>
    <property type="match status" value="1"/>
</dbReference>
<feature type="domain" description="Fumarylacetoacetase-like C-terminal" evidence="3">
    <location>
        <begin position="6"/>
        <end position="190"/>
    </location>
</feature>
<dbReference type="GO" id="GO:0018773">
    <property type="term" value="F:acetylpyruvate hydrolase activity"/>
    <property type="evidence" value="ECO:0007669"/>
    <property type="project" value="TreeGrafter"/>
</dbReference>
<comment type="similarity">
    <text evidence="1">Belongs to the FAH family.</text>
</comment>
<dbReference type="Proteomes" id="UP000001258">
    <property type="component" value="Chromosome"/>
</dbReference>
<name>Q9KDZ0_HALH5</name>
<dbReference type="InterPro" id="IPR036663">
    <property type="entry name" value="Fumarylacetoacetase_C_sf"/>
</dbReference>
<dbReference type="PIR" id="G83783">
    <property type="entry name" value="G83783"/>
</dbReference>
<evidence type="ECO:0000313" key="5">
    <source>
        <dbReference type="Proteomes" id="UP000001258"/>
    </source>
</evidence>
<accession>Q9KDZ0</accession>
<dbReference type="Gene3D" id="3.90.850.10">
    <property type="entry name" value="Fumarylacetoacetase-like, C-terminal domain"/>
    <property type="match status" value="1"/>
</dbReference>
<dbReference type="SUPFAM" id="SSF56529">
    <property type="entry name" value="FAH"/>
    <property type="match status" value="1"/>
</dbReference>
<dbReference type="RefSeq" id="WP_010897241.1">
    <property type="nucleotide sequence ID" value="NC_002570.2"/>
</dbReference>
<sequence length="206" mass="23167">MDIRNIYCIGRNYADHARELGNAIPDKPILFSKPTHSLTIANGQMLEFPSNRGEIHHELEIVLHIGKPYEKGISLEELVDVMALGIDFTLRDEQNELKKKGHPWLRAKGFKHAAVVTDFWSFPGEETCKATDFSLLIHDQVVQKGNIQQMLFSFEQMVEEVGEAFGLGEGDLLFTGTPEGVGPIQSGDQLSLFWGTERKGHFSVRM</sequence>
<dbReference type="EMBL" id="BA000004">
    <property type="protein sequence ID" value="BAB04790.1"/>
    <property type="molecule type" value="Genomic_DNA"/>
</dbReference>